<keyword evidence="8" id="KW-1185">Reference proteome</keyword>
<evidence type="ECO:0000256" key="2">
    <source>
        <dbReference type="ARBA" id="ARBA00022475"/>
    </source>
</evidence>
<evidence type="ECO:0000313" key="7">
    <source>
        <dbReference type="EMBL" id="MDT0465440.1"/>
    </source>
</evidence>
<feature type="transmembrane region" description="Helical" evidence="6">
    <location>
        <begin position="299"/>
        <end position="315"/>
    </location>
</feature>
<evidence type="ECO:0000256" key="5">
    <source>
        <dbReference type="ARBA" id="ARBA00023136"/>
    </source>
</evidence>
<dbReference type="CDD" id="cd06173">
    <property type="entry name" value="MFS_MefA_like"/>
    <property type="match status" value="1"/>
</dbReference>
<dbReference type="Pfam" id="PF07690">
    <property type="entry name" value="MFS_1"/>
    <property type="match status" value="1"/>
</dbReference>
<keyword evidence="2" id="KW-1003">Cell membrane</keyword>
<keyword evidence="4 6" id="KW-1133">Transmembrane helix</keyword>
<dbReference type="Proteomes" id="UP001183809">
    <property type="component" value="Unassembled WGS sequence"/>
</dbReference>
<feature type="transmembrane region" description="Helical" evidence="6">
    <location>
        <begin position="163"/>
        <end position="196"/>
    </location>
</feature>
<dbReference type="EMBL" id="JAVREY010000024">
    <property type="protein sequence ID" value="MDT0465440.1"/>
    <property type="molecule type" value="Genomic_DNA"/>
</dbReference>
<evidence type="ECO:0000256" key="6">
    <source>
        <dbReference type="SAM" id="Phobius"/>
    </source>
</evidence>
<protein>
    <submittedName>
        <fullName evidence="7">MFS transporter</fullName>
    </submittedName>
</protein>
<feature type="transmembrane region" description="Helical" evidence="6">
    <location>
        <begin position="266"/>
        <end position="287"/>
    </location>
</feature>
<dbReference type="InterPro" id="IPR011701">
    <property type="entry name" value="MFS"/>
</dbReference>
<reference evidence="8" key="1">
    <citation type="submission" date="2023-07" db="EMBL/GenBank/DDBJ databases">
        <title>30 novel species of actinomycetes from the DSMZ collection.</title>
        <authorList>
            <person name="Nouioui I."/>
        </authorList>
    </citation>
    <scope>NUCLEOTIDE SEQUENCE [LARGE SCALE GENOMIC DNA]</scope>
    <source>
        <strain evidence="8">DSM 41699</strain>
    </source>
</reference>
<proteinExistence type="predicted"/>
<organism evidence="7 8">
    <name type="scientific">Streptomyces gibsoniae</name>
    <dbReference type="NCBI Taxonomy" id="3075529"/>
    <lineage>
        <taxon>Bacteria</taxon>
        <taxon>Bacillati</taxon>
        <taxon>Actinomycetota</taxon>
        <taxon>Actinomycetes</taxon>
        <taxon>Kitasatosporales</taxon>
        <taxon>Streptomycetaceae</taxon>
        <taxon>Streptomyces</taxon>
    </lineage>
</organism>
<evidence type="ECO:0000256" key="1">
    <source>
        <dbReference type="ARBA" id="ARBA00004651"/>
    </source>
</evidence>
<evidence type="ECO:0000313" key="8">
    <source>
        <dbReference type="Proteomes" id="UP001183809"/>
    </source>
</evidence>
<dbReference type="InterPro" id="IPR036259">
    <property type="entry name" value="MFS_trans_sf"/>
</dbReference>
<feature type="transmembrane region" description="Helical" evidence="6">
    <location>
        <begin position="90"/>
        <end position="109"/>
    </location>
</feature>
<dbReference type="PANTHER" id="PTHR23513">
    <property type="entry name" value="INTEGRAL MEMBRANE EFFLUX PROTEIN-RELATED"/>
    <property type="match status" value="1"/>
</dbReference>
<gene>
    <name evidence="7" type="ORF">RM764_20945</name>
</gene>
<keyword evidence="3 6" id="KW-0812">Transmembrane</keyword>
<name>A0ABU2TWU8_9ACTN</name>
<comment type="caution">
    <text evidence="7">The sequence shown here is derived from an EMBL/GenBank/DDBJ whole genome shotgun (WGS) entry which is preliminary data.</text>
</comment>
<feature type="transmembrane region" description="Helical" evidence="6">
    <location>
        <begin position="239"/>
        <end position="260"/>
    </location>
</feature>
<accession>A0ABU2TWU8</accession>
<keyword evidence="5 6" id="KW-0472">Membrane</keyword>
<feature type="transmembrane region" description="Helical" evidence="6">
    <location>
        <begin position="385"/>
        <end position="404"/>
    </location>
</feature>
<evidence type="ECO:0000256" key="4">
    <source>
        <dbReference type="ARBA" id="ARBA00022989"/>
    </source>
</evidence>
<sequence length="416" mass="42681">MTTASPPHVALTARTTYRQVLAEPRFRLLFLTRTLGVTADSLRITTFSALVFAGTGSTLLSTLAFGAGFLPQLFGSLLFGSLADRLPPRALIASGYLLEGAAAALLALVRMPFVAGLAVVSVVALATPAFSGTSARLVARWLHGDAYVLGRSLNNMASSGAQLFGLTLGGALVAAAGPRAALAVGAAMHLLCAAAVRLRLPRLAAKPAEGDSASGGAMRDSLRGTGALLRHRSVRRLMFAQWLPSAFAAGAEGLIVAYAGSHRFPSGSYAMLMACLPVGMLLGDLVVGRWLRPTTRERMVVPLIVLMGLPLIGFADDPGRPLSAGLLLLAGCGFANGLGLQREFLAALPEQGQGQAFGLLGSGNMTLQGLGPVCVGAFATVSGTGGAMALAGLGALLTAAWILTWRRPEPATTQVG</sequence>
<dbReference type="RefSeq" id="WP_311696909.1">
    <property type="nucleotide sequence ID" value="NZ_JAVREY010000024.1"/>
</dbReference>
<comment type="subcellular location">
    <subcellularLocation>
        <location evidence="1">Cell membrane</location>
        <topology evidence="1">Multi-pass membrane protein</topology>
    </subcellularLocation>
</comment>
<feature type="transmembrane region" description="Helical" evidence="6">
    <location>
        <begin position="49"/>
        <end position="70"/>
    </location>
</feature>
<dbReference type="SUPFAM" id="SSF103473">
    <property type="entry name" value="MFS general substrate transporter"/>
    <property type="match status" value="1"/>
</dbReference>
<evidence type="ECO:0000256" key="3">
    <source>
        <dbReference type="ARBA" id="ARBA00022692"/>
    </source>
</evidence>
<dbReference type="Gene3D" id="1.20.1250.20">
    <property type="entry name" value="MFS general substrate transporter like domains"/>
    <property type="match status" value="1"/>
</dbReference>
<dbReference type="PANTHER" id="PTHR23513:SF11">
    <property type="entry name" value="STAPHYLOFERRIN A TRANSPORTER"/>
    <property type="match status" value="1"/>
</dbReference>
<feature type="transmembrane region" description="Helical" evidence="6">
    <location>
        <begin position="116"/>
        <end position="143"/>
    </location>
</feature>